<dbReference type="InterPro" id="IPR032260">
    <property type="entry name" value="DUF5060"/>
</dbReference>
<dbReference type="Gene3D" id="2.60.40.10">
    <property type="entry name" value="Immunoglobulins"/>
    <property type="match status" value="1"/>
</dbReference>
<evidence type="ECO:0000259" key="1">
    <source>
        <dbReference type="Pfam" id="PF16586"/>
    </source>
</evidence>
<dbReference type="Pfam" id="PF16586">
    <property type="entry name" value="DUF5060"/>
    <property type="match status" value="1"/>
</dbReference>
<proteinExistence type="predicted"/>
<dbReference type="EMBL" id="VUMS01000001">
    <property type="protein sequence ID" value="MST65176.1"/>
    <property type="molecule type" value="Genomic_DNA"/>
</dbReference>
<dbReference type="Proteomes" id="UP000440513">
    <property type="component" value="Unassembled WGS sequence"/>
</dbReference>
<reference evidence="2 3" key="1">
    <citation type="submission" date="2019-08" db="EMBL/GenBank/DDBJ databases">
        <title>In-depth cultivation of the pig gut microbiome towards novel bacterial diversity and tailored functional studies.</title>
        <authorList>
            <person name="Wylensek D."/>
            <person name="Hitch T.C.A."/>
            <person name="Clavel T."/>
        </authorList>
    </citation>
    <scope>NUCLEOTIDE SEQUENCE [LARGE SCALE GENOMIC DNA]</scope>
    <source>
        <strain evidence="2 3">BSM-380-WT-5A</strain>
    </source>
</reference>
<accession>A0A7X2P0G5</accession>
<dbReference type="RefSeq" id="WP_154431080.1">
    <property type="nucleotide sequence ID" value="NZ_JBQHQP010000005.1"/>
</dbReference>
<evidence type="ECO:0000313" key="2">
    <source>
        <dbReference type="EMBL" id="MST65176.1"/>
    </source>
</evidence>
<organism evidence="2 3">
    <name type="scientific">Oliverpabstia intestinalis</name>
    <dbReference type="NCBI Taxonomy" id="2606633"/>
    <lineage>
        <taxon>Bacteria</taxon>
        <taxon>Bacillati</taxon>
        <taxon>Bacillota</taxon>
        <taxon>Clostridia</taxon>
        <taxon>Lachnospirales</taxon>
        <taxon>Lachnospiraceae</taxon>
        <taxon>Oliverpabstia</taxon>
    </lineage>
</organism>
<protein>
    <submittedName>
        <fullName evidence="2">DUF5060 domain-containing protein</fullName>
    </submittedName>
</protein>
<dbReference type="InterPro" id="IPR013783">
    <property type="entry name" value="Ig-like_fold"/>
</dbReference>
<dbReference type="Gene3D" id="3.20.20.80">
    <property type="entry name" value="Glycosidases"/>
    <property type="match status" value="1"/>
</dbReference>
<keyword evidence="3" id="KW-1185">Reference proteome</keyword>
<sequence length="137" mass="15781">MRRYNYEKQVEKWDVLEVTVEGHSDKNPFVDYEIQGIFTGKHETVTVDGFYDGEGVYKVRYMPSFVELYTFEVTGSAIDGEVLTGKFQVTPASEENHGPIRVANTYHFAYEDGTPYYSIGTTCYVWDLQSDETSEIR</sequence>
<feature type="domain" description="DUF5060" evidence="1">
    <location>
        <begin position="9"/>
        <end position="74"/>
    </location>
</feature>
<gene>
    <name evidence="2" type="ORF">FYJ57_00165</name>
</gene>
<dbReference type="AlphaFoldDB" id="A0A7X2P0G5"/>
<evidence type="ECO:0000313" key="3">
    <source>
        <dbReference type="Proteomes" id="UP000440513"/>
    </source>
</evidence>
<comment type="caution">
    <text evidence="2">The sequence shown here is derived from an EMBL/GenBank/DDBJ whole genome shotgun (WGS) entry which is preliminary data.</text>
</comment>
<name>A0A7X2P0G5_9FIRM</name>